<dbReference type="EMBL" id="UGHV01000001">
    <property type="protein sequence ID" value="STO96262.1"/>
    <property type="molecule type" value="Genomic_DNA"/>
</dbReference>
<accession>A0A377J147</accession>
<reference evidence="2 4" key="1">
    <citation type="submission" date="2018-06" db="EMBL/GenBank/DDBJ databases">
        <authorList>
            <consortium name="Pathogen Informatics"/>
            <person name="Doyle S."/>
        </authorList>
    </citation>
    <scope>NUCLEOTIDE SEQUENCE [LARGE SCALE GENOMIC DNA]</scope>
    <source>
        <strain evidence="2 4">NCTC12410</strain>
    </source>
</reference>
<protein>
    <submittedName>
        <fullName evidence="2">Uncharacterized protein</fullName>
    </submittedName>
</protein>
<evidence type="ECO:0000256" key="1">
    <source>
        <dbReference type="SAM" id="MobiDB-lite"/>
    </source>
</evidence>
<dbReference type="AlphaFoldDB" id="A0A377J147"/>
<evidence type="ECO:0000313" key="2">
    <source>
        <dbReference type="EMBL" id="STO96197.1"/>
    </source>
</evidence>
<dbReference type="EMBL" id="UGHV01000001">
    <property type="protein sequence ID" value="STO96197.1"/>
    <property type="molecule type" value="Genomic_DNA"/>
</dbReference>
<dbReference type="RefSeq" id="WP_115010580.1">
    <property type="nucleotide sequence ID" value="NZ_UGHV01000001.1"/>
</dbReference>
<dbReference type="Proteomes" id="UP000254841">
    <property type="component" value="Unassembled WGS sequence"/>
</dbReference>
<evidence type="ECO:0000313" key="3">
    <source>
        <dbReference type="EMBL" id="STO96262.1"/>
    </source>
</evidence>
<sequence>MTENEQRKKTRFLHQARRRQDFEARIGALQGERGDKTSGLSHKRAAAIHDSSPKANAKTKQRQN</sequence>
<organism evidence="2 4">
    <name type="scientific">Helicobacter canis</name>
    <dbReference type="NCBI Taxonomy" id="29419"/>
    <lineage>
        <taxon>Bacteria</taxon>
        <taxon>Pseudomonadati</taxon>
        <taxon>Campylobacterota</taxon>
        <taxon>Epsilonproteobacteria</taxon>
        <taxon>Campylobacterales</taxon>
        <taxon>Helicobacteraceae</taxon>
        <taxon>Helicobacter</taxon>
    </lineage>
</organism>
<name>A0A377J147_9HELI</name>
<proteinExistence type="predicted"/>
<feature type="region of interest" description="Disordered" evidence="1">
    <location>
        <begin position="25"/>
        <end position="64"/>
    </location>
</feature>
<gene>
    <name evidence="2" type="ORF">NCTC12410_00006</name>
    <name evidence="3" type="ORF">NCTC12410_00071</name>
</gene>
<evidence type="ECO:0000313" key="4">
    <source>
        <dbReference type="Proteomes" id="UP000254841"/>
    </source>
</evidence>